<dbReference type="GeneID" id="60335259"/>
<dbReference type="EMBL" id="MH001449">
    <property type="protein sequence ID" value="AVO21679.1"/>
    <property type="molecule type" value="Genomic_DNA"/>
</dbReference>
<reference evidence="3" key="1">
    <citation type="submission" date="2018-02" db="EMBL/GenBank/DDBJ databases">
        <authorList>
            <person name="Cohen D.B."/>
            <person name="Kent A.D."/>
        </authorList>
    </citation>
    <scope>NUCLEOTIDE SEQUENCE [LARGE SCALE GENOMIC DNA]</scope>
</reference>
<sequence length="210" mass="23076">MSDPVVEAARRALDGMPTLAEQAEEQPILKALVLDVGAAAAREALKPIRDWMAEIDSEDMIPGHAIIAALAPLIYSSEELSGESDAAERARELLAQITPWPWVAEYSKEQGNCVIPADAQSTREAVCVTRLYHQVADAEFIAAAPELVSELVAEVERKSAQLAEWRAQYDALDAENERLRAVHADLLPESKVIGSRTLTRYTTPWKDTTK</sequence>
<keyword evidence="1" id="KW-0175">Coiled coil</keyword>
<feature type="coiled-coil region" evidence="1">
    <location>
        <begin position="148"/>
        <end position="182"/>
    </location>
</feature>
<accession>A0A2P1JRA7</accession>
<evidence type="ECO:0000313" key="2">
    <source>
        <dbReference type="EMBL" id="AVO21679.1"/>
    </source>
</evidence>
<gene>
    <name evidence="2" type="primary">74</name>
    <name evidence="2" type="ORF">SEA_MOOMOO_74</name>
</gene>
<dbReference type="RefSeq" id="YP_009963675.1">
    <property type="nucleotide sequence ID" value="NC_051721.1"/>
</dbReference>
<dbReference type="KEGG" id="vg:60335259"/>
<protein>
    <submittedName>
        <fullName evidence="2">Uncharacterized protein</fullName>
    </submittedName>
</protein>
<organism evidence="2 3">
    <name type="scientific">Mycobacterium phage MooMoo</name>
    <dbReference type="NCBI Taxonomy" id="2108127"/>
    <lineage>
        <taxon>Viruses</taxon>
        <taxon>Duplodnaviria</taxon>
        <taxon>Heunggongvirae</taxon>
        <taxon>Uroviricota</taxon>
        <taxon>Caudoviricetes</taxon>
        <taxon>Gracegardnervirinae</taxon>
        <taxon>Moomoovirus</taxon>
        <taxon>Moomoovirus moomoo</taxon>
    </lineage>
</organism>
<name>A0A2P1JRA7_9CAUD</name>
<evidence type="ECO:0000256" key="1">
    <source>
        <dbReference type="SAM" id="Coils"/>
    </source>
</evidence>
<dbReference type="Proteomes" id="UP000241634">
    <property type="component" value="Segment"/>
</dbReference>
<keyword evidence="3" id="KW-1185">Reference proteome</keyword>
<proteinExistence type="predicted"/>
<evidence type="ECO:0000313" key="3">
    <source>
        <dbReference type="Proteomes" id="UP000241634"/>
    </source>
</evidence>